<proteinExistence type="predicted"/>
<dbReference type="HOGENOM" id="CLU_077963_0_0_11"/>
<dbReference type="RefSeq" id="WP_030732189.1">
    <property type="nucleotide sequence ID" value="NZ_CP009922.3"/>
</dbReference>
<dbReference type="GO" id="GO:0016853">
    <property type="term" value="F:isomerase activity"/>
    <property type="evidence" value="ECO:0007669"/>
    <property type="project" value="UniProtKB-KW"/>
</dbReference>
<dbReference type="KEGG" id="sxi:SXIM_25220"/>
<dbReference type="EMBL" id="CP009922">
    <property type="protein sequence ID" value="AKG43906.1"/>
    <property type="molecule type" value="Genomic_DNA"/>
</dbReference>
<dbReference type="Proteomes" id="UP000034034">
    <property type="component" value="Chromosome"/>
</dbReference>
<reference evidence="1" key="1">
    <citation type="submission" date="2019-08" db="EMBL/GenBank/DDBJ databases">
        <title>Complete genome sequence of a mangrove-derived Streptomyces xiamenensis.</title>
        <authorList>
            <person name="Xu J."/>
        </authorList>
    </citation>
    <scope>NUCLEOTIDE SEQUENCE</scope>
    <source>
        <strain evidence="1">318</strain>
    </source>
</reference>
<dbReference type="AlphaFoldDB" id="A0A0F7CP22"/>
<evidence type="ECO:0000313" key="2">
    <source>
        <dbReference type="Proteomes" id="UP000034034"/>
    </source>
</evidence>
<keyword evidence="1" id="KW-0413">Isomerase</keyword>
<protein>
    <submittedName>
        <fullName evidence="1">Sugar phosphate isomerase</fullName>
    </submittedName>
</protein>
<organism evidence="1 2">
    <name type="scientific">Streptomyces xiamenensis</name>
    <dbReference type="NCBI Taxonomy" id="408015"/>
    <lineage>
        <taxon>Bacteria</taxon>
        <taxon>Bacillati</taxon>
        <taxon>Actinomycetota</taxon>
        <taxon>Actinomycetes</taxon>
        <taxon>Kitasatosporales</taxon>
        <taxon>Streptomycetaceae</taxon>
        <taxon>Streptomyces</taxon>
    </lineage>
</organism>
<evidence type="ECO:0000313" key="1">
    <source>
        <dbReference type="EMBL" id="AKG43906.1"/>
    </source>
</evidence>
<dbReference type="NCBIfam" id="NF035938">
    <property type="entry name" value="EboA_domain"/>
    <property type="match status" value="1"/>
</dbReference>
<dbReference type="PATRIC" id="fig|408015.6.peg.2563"/>
<keyword evidence="2" id="KW-1185">Reference proteome</keyword>
<name>A0A0F7CP22_9ACTN</name>
<gene>
    <name evidence="1" type="ORF">SXIM_25220</name>
</gene>
<sequence length="169" mass="18397">MTHGSHAPLALVFPAVARKVGRARAEETRIALLKDAARAGTLTDTELSELYDFGDTDEKHAILRALGEPELLGRPGLLPLVEDALRTNDPRLVAAAMGGYATRHLPDSPWRHGVLKCLFMEVPLDAVAGWERRADAELARMTRAFVAERAAAGRAIPDDAIRLTERNAD</sequence>
<accession>A0A0F7CP22</accession>
<dbReference type="STRING" id="408015.SXIM_25220"/>
<dbReference type="InterPro" id="IPR047715">
    <property type="entry name" value="EboA_dom"/>
</dbReference>